<evidence type="ECO:0000313" key="5">
    <source>
        <dbReference type="EMBL" id="MFD0855858.1"/>
    </source>
</evidence>
<dbReference type="CDD" id="cd07377">
    <property type="entry name" value="WHTH_GntR"/>
    <property type="match status" value="1"/>
</dbReference>
<dbReference type="InterPro" id="IPR036388">
    <property type="entry name" value="WH-like_DNA-bd_sf"/>
</dbReference>
<dbReference type="InterPro" id="IPR050679">
    <property type="entry name" value="Bact_HTH_transcr_reg"/>
</dbReference>
<feature type="domain" description="HTH gntR-type" evidence="4">
    <location>
        <begin position="8"/>
        <end position="76"/>
    </location>
</feature>
<keyword evidence="1" id="KW-0805">Transcription regulation</keyword>
<dbReference type="PANTHER" id="PTHR44846:SF17">
    <property type="entry name" value="GNTR-FAMILY TRANSCRIPTIONAL REGULATOR"/>
    <property type="match status" value="1"/>
</dbReference>
<evidence type="ECO:0000256" key="3">
    <source>
        <dbReference type="ARBA" id="ARBA00023163"/>
    </source>
</evidence>
<dbReference type="InterPro" id="IPR000524">
    <property type="entry name" value="Tscrpt_reg_HTH_GntR"/>
</dbReference>
<comment type="caution">
    <text evidence="5">The sequence shown here is derived from an EMBL/GenBank/DDBJ whole genome shotgun (WGS) entry which is preliminary data.</text>
</comment>
<dbReference type="PANTHER" id="PTHR44846">
    <property type="entry name" value="MANNOSYL-D-GLYCERATE TRANSPORT/METABOLISM SYSTEM REPRESSOR MNGR-RELATED"/>
    <property type="match status" value="1"/>
</dbReference>
<evidence type="ECO:0000256" key="2">
    <source>
        <dbReference type="ARBA" id="ARBA00023125"/>
    </source>
</evidence>
<dbReference type="Proteomes" id="UP001597083">
    <property type="component" value="Unassembled WGS sequence"/>
</dbReference>
<accession>A0ABW3CQC5</accession>
<dbReference type="PROSITE" id="PS50949">
    <property type="entry name" value="HTH_GNTR"/>
    <property type="match status" value="1"/>
</dbReference>
<dbReference type="InterPro" id="IPR036390">
    <property type="entry name" value="WH_DNA-bd_sf"/>
</dbReference>
<dbReference type="InterPro" id="IPR011663">
    <property type="entry name" value="UTRA"/>
</dbReference>
<dbReference type="EMBL" id="JBHTIR010003825">
    <property type="protein sequence ID" value="MFD0855858.1"/>
    <property type="molecule type" value="Genomic_DNA"/>
</dbReference>
<keyword evidence="6" id="KW-1185">Reference proteome</keyword>
<evidence type="ECO:0000259" key="4">
    <source>
        <dbReference type="PROSITE" id="PS50949"/>
    </source>
</evidence>
<sequence length="254" mass="28556">MIDPTDPRSPSRQIADELRKAIRSGDLSPGDKLPSERELVERYGTSVQTARQAVRLLKTEGLVVGLPGRGVFVRERPPVLRVGTDRYARWRRVQGKAPLQAEVEELGLQWRQEVLELAEVPAPDWVAAWYDISPGAPVFVRRRRFWIDGHPSQLADSYYLPEMVAGTRIEQENTGPGGGYKVLEEKGLPLTRVREEIALRMPSPDEVRALRLEPGTPVAELHRISFSEDQPIEALQGILAGDRYVFCYDLPVDG</sequence>
<organism evidence="5 6">
    <name type="scientific">Actinomadura adrarensis</name>
    <dbReference type="NCBI Taxonomy" id="1819600"/>
    <lineage>
        <taxon>Bacteria</taxon>
        <taxon>Bacillati</taxon>
        <taxon>Actinomycetota</taxon>
        <taxon>Actinomycetes</taxon>
        <taxon>Streptosporangiales</taxon>
        <taxon>Thermomonosporaceae</taxon>
        <taxon>Actinomadura</taxon>
    </lineage>
</organism>
<dbReference type="PRINTS" id="PR00035">
    <property type="entry name" value="HTHGNTR"/>
</dbReference>
<dbReference type="Gene3D" id="1.10.10.10">
    <property type="entry name" value="Winged helix-like DNA-binding domain superfamily/Winged helix DNA-binding domain"/>
    <property type="match status" value="1"/>
</dbReference>
<dbReference type="SMART" id="SM00345">
    <property type="entry name" value="HTH_GNTR"/>
    <property type="match status" value="1"/>
</dbReference>
<dbReference type="SUPFAM" id="SSF46785">
    <property type="entry name" value="Winged helix' DNA-binding domain"/>
    <property type="match status" value="1"/>
</dbReference>
<keyword evidence="2" id="KW-0238">DNA-binding</keyword>
<dbReference type="SMART" id="SM00866">
    <property type="entry name" value="UTRA"/>
    <property type="match status" value="1"/>
</dbReference>
<protein>
    <submittedName>
        <fullName evidence="5">GntR family transcriptional regulator</fullName>
    </submittedName>
</protein>
<reference evidence="6" key="1">
    <citation type="journal article" date="2019" name="Int. J. Syst. Evol. Microbiol.">
        <title>The Global Catalogue of Microorganisms (GCM) 10K type strain sequencing project: providing services to taxonomists for standard genome sequencing and annotation.</title>
        <authorList>
            <consortium name="The Broad Institute Genomics Platform"/>
            <consortium name="The Broad Institute Genome Sequencing Center for Infectious Disease"/>
            <person name="Wu L."/>
            <person name="Ma J."/>
        </authorList>
    </citation>
    <scope>NUCLEOTIDE SEQUENCE [LARGE SCALE GENOMIC DNA]</scope>
    <source>
        <strain evidence="6">JCM 31696</strain>
    </source>
</reference>
<name>A0ABW3CQC5_9ACTN</name>
<dbReference type="SUPFAM" id="SSF64288">
    <property type="entry name" value="Chorismate lyase-like"/>
    <property type="match status" value="1"/>
</dbReference>
<gene>
    <name evidence="5" type="ORF">ACFQ07_26690</name>
</gene>
<evidence type="ECO:0000256" key="1">
    <source>
        <dbReference type="ARBA" id="ARBA00023015"/>
    </source>
</evidence>
<keyword evidence="3" id="KW-0804">Transcription</keyword>
<dbReference type="InterPro" id="IPR028978">
    <property type="entry name" value="Chorismate_lyase_/UTRA_dom_sf"/>
</dbReference>
<dbReference type="Pfam" id="PF07702">
    <property type="entry name" value="UTRA"/>
    <property type="match status" value="1"/>
</dbReference>
<proteinExistence type="predicted"/>
<dbReference type="Gene3D" id="3.40.1410.10">
    <property type="entry name" value="Chorismate lyase-like"/>
    <property type="match status" value="1"/>
</dbReference>
<dbReference type="Pfam" id="PF00392">
    <property type="entry name" value="GntR"/>
    <property type="match status" value="1"/>
</dbReference>
<evidence type="ECO:0000313" key="6">
    <source>
        <dbReference type="Proteomes" id="UP001597083"/>
    </source>
</evidence>